<dbReference type="AlphaFoldDB" id="A0A7S2PPR4"/>
<evidence type="ECO:0000256" key="1">
    <source>
        <dbReference type="SAM" id="MobiDB-lite"/>
    </source>
</evidence>
<feature type="region of interest" description="Disordered" evidence="1">
    <location>
        <begin position="68"/>
        <end position="119"/>
    </location>
</feature>
<feature type="compositionally biased region" description="Low complexity" evidence="1">
    <location>
        <begin position="17"/>
        <end position="31"/>
    </location>
</feature>
<evidence type="ECO:0000313" key="2">
    <source>
        <dbReference type="EMBL" id="CAD9609296.1"/>
    </source>
</evidence>
<protein>
    <submittedName>
        <fullName evidence="2">Uncharacterized protein</fullName>
    </submittedName>
</protein>
<proteinExistence type="predicted"/>
<organism evidence="2">
    <name type="scientific">Zooxanthella nutricula</name>
    <dbReference type="NCBI Taxonomy" id="1333877"/>
    <lineage>
        <taxon>Eukaryota</taxon>
        <taxon>Sar</taxon>
        <taxon>Alveolata</taxon>
        <taxon>Dinophyceae</taxon>
        <taxon>Peridiniales</taxon>
        <taxon>Peridiniales incertae sedis</taxon>
        <taxon>Zooxanthella</taxon>
    </lineage>
</organism>
<dbReference type="EMBL" id="HBGW01063745">
    <property type="protein sequence ID" value="CAD9609296.1"/>
    <property type="molecule type" value="Transcribed_RNA"/>
</dbReference>
<gene>
    <name evidence="2" type="ORF">BRAN1462_LOCUS40666</name>
</gene>
<sequence>MALAGALPGVASATRDASAGASPGAGPPSSSRLLSWHAAEGPHAAAGDIPLTAEEIRRRAREWVNRTVPMLEDDEDSSPPLSSRENKVGLWDSDEEGVETRTRVEAQPEAGAGGPDGGVPFFMQVLNKQGI</sequence>
<reference evidence="2" key="1">
    <citation type="submission" date="2021-01" db="EMBL/GenBank/DDBJ databases">
        <authorList>
            <person name="Corre E."/>
            <person name="Pelletier E."/>
            <person name="Niang G."/>
            <person name="Scheremetjew M."/>
            <person name="Finn R."/>
            <person name="Kale V."/>
            <person name="Holt S."/>
            <person name="Cochrane G."/>
            <person name="Meng A."/>
            <person name="Brown T."/>
            <person name="Cohen L."/>
        </authorList>
    </citation>
    <scope>NUCLEOTIDE SEQUENCE</scope>
    <source>
        <strain evidence="2">RCC3387</strain>
    </source>
</reference>
<name>A0A7S2PPR4_9DINO</name>
<accession>A0A7S2PPR4</accession>
<feature type="region of interest" description="Disordered" evidence="1">
    <location>
        <begin position="1"/>
        <end position="50"/>
    </location>
</feature>